<proteinExistence type="inferred from homology"/>
<dbReference type="Gene3D" id="3.90.1150.10">
    <property type="entry name" value="Aspartate Aminotransferase, domain 1"/>
    <property type="match status" value="1"/>
</dbReference>
<dbReference type="PANTHER" id="PTHR21152">
    <property type="entry name" value="AMINOTRANSFERASE CLASS V"/>
    <property type="match status" value="1"/>
</dbReference>
<dbReference type="AlphaFoldDB" id="A0A381YLH2"/>
<gene>
    <name evidence="5" type="ORF">METZ01_LOCUS130693</name>
</gene>
<sequence>MQRKKGKTTILTDLFNMPIPPPQTQQLDSILPAEPLLLMGAGPVPISHAVSRANGVVINHLGETMDAVVSNVKMMGRYAFQTVSDKIIGVSGPASAAMEMAITNILWPGRSVLALSMGTFSGRMAEMAEGVGAEVTVLKSSGIEPVRLEKIREALSKKHYDVITMAQGETSCGVEMKCIPEVAQMAKELGTLVVVDAVCTLTTMPLQMDEWGIDIAIAGGQKGLSSIPGVSLIVFSEAAWKTIESRNVRQPHWCLDALKAQTFWGSQQYHYTAPVPGILALHEALRQICEETLPSRFERHRTSSIALQSGIETMGLKLFVPIKDRLNSVVAIQTPEDTDSDQIRKIMSKRFNVEISGAFGIDIMRIGQMGEQCRSHNLFKVLYALGMSCRQTGVDLDVSQGMAELELNLVIDPENLVD</sequence>
<dbReference type="InterPro" id="IPR015422">
    <property type="entry name" value="PyrdxlP-dep_Trfase_small"/>
</dbReference>
<dbReference type="PANTHER" id="PTHR21152:SF40">
    <property type="entry name" value="ALANINE--GLYOXYLATE AMINOTRANSFERASE"/>
    <property type="match status" value="1"/>
</dbReference>
<dbReference type="InterPro" id="IPR020578">
    <property type="entry name" value="Aminotrans_V_PyrdxlP_BS"/>
</dbReference>
<reference evidence="5" key="1">
    <citation type="submission" date="2018-05" db="EMBL/GenBank/DDBJ databases">
        <authorList>
            <person name="Lanie J.A."/>
            <person name="Ng W.-L."/>
            <person name="Kazmierczak K.M."/>
            <person name="Andrzejewski T.M."/>
            <person name="Davidsen T.M."/>
            <person name="Wayne K.J."/>
            <person name="Tettelin H."/>
            <person name="Glass J.I."/>
            <person name="Rusch D."/>
            <person name="Podicherti R."/>
            <person name="Tsui H.-C.T."/>
            <person name="Winkler M.E."/>
        </authorList>
    </citation>
    <scope>NUCLEOTIDE SEQUENCE</scope>
</reference>
<dbReference type="GO" id="GO:0004760">
    <property type="term" value="F:L-serine-pyruvate transaminase activity"/>
    <property type="evidence" value="ECO:0007669"/>
    <property type="project" value="TreeGrafter"/>
</dbReference>
<evidence type="ECO:0000313" key="5">
    <source>
        <dbReference type="EMBL" id="SVA77839.1"/>
    </source>
</evidence>
<evidence type="ECO:0000259" key="4">
    <source>
        <dbReference type="Pfam" id="PF00266"/>
    </source>
</evidence>
<evidence type="ECO:0000256" key="1">
    <source>
        <dbReference type="ARBA" id="ARBA00001933"/>
    </source>
</evidence>
<dbReference type="InterPro" id="IPR015424">
    <property type="entry name" value="PyrdxlP-dep_Trfase"/>
</dbReference>
<dbReference type="GO" id="GO:0008453">
    <property type="term" value="F:alanine-glyoxylate transaminase activity"/>
    <property type="evidence" value="ECO:0007669"/>
    <property type="project" value="TreeGrafter"/>
</dbReference>
<dbReference type="EMBL" id="UINC01018515">
    <property type="protein sequence ID" value="SVA77839.1"/>
    <property type="molecule type" value="Genomic_DNA"/>
</dbReference>
<protein>
    <recommendedName>
        <fullName evidence="4">Aminotransferase class V domain-containing protein</fullName>
    </recommendedName>
</protein>
<dbReference type="InterPro" id="IPR024169">
    <property type="entry name" value="SP_NH2Trfase/AEP_transaminase"/>
</dbReference>
<name>A0A381YLH2_9ZZZZ</name>
<dbReference type="GO" id="GO:0005777">
    <property type="term" value="C:peroxisome"/>
    <property type="evidence" value="ECO:0007669"/>
    <property type="project" value="TreeGrafter"/>
</dbReference>
<feature type="domain" description="Aminotransferase class V" evidence="4">
    <location>
        <begin position="58"/>
        <end position="356"/>
    </location>
</feature>
<dbReference type="Gene3D" id="3.40.640.10">
    <property type="entry name" value="Type I PLP-dependent aspartate aminotransferase-like (Major domain)"/>
    <property type="match status" value="1"/>
</dbReference>
<organism evidence="5">
    <name type="scientific">marine metagenome</name>
    <dbReference type="NCBI Taxonomy" id="408172"/>
    <lineage>
        <taxon>unclassified sequences</taxon>
        <taxon>metagenomes</taxon>
        <taxon>ecological metagenomes</taxon>
    </lineage>
</organism>
<accession>A0A381YLH2</accession>
<comment type="similarity">
    <text evidence="2">Belongs to the class-V pyridoxal-phosphate-dependent aminotransferase family.</text>
</comment>
<keyword evidence="3" id="KW-0663">Pyridoxal phosphate</keyword>
<dbReference type="PROSITE" id="PS00595">
    <property type="entry name" value="AA_TRANSFER_CLASS_5"/>
    <property type="match status" value="1"/>
</dbReference>
<dbReference type="PIRSF" id="PIRSF000524">
    <property type="entry name" value="SPT"/>
    <property type="match status" value="1"/>
</dbReference>
<evidence type="ECO:0000256" key="3">
    <source>
        <dbReference type="ARBA" id="ARBA00022898"/>
    </source>
</evidence>
<dbReference type="GO" id="GO:0019265">
    <property type="term" value="P:glycine biosynthetic process, by transamination of glyoxylate"/>
    <property type="evidence" value="ECO:0007669"/>
    <property type="project" value="TreeGrafter"/>
</dbReference>
<comment type="cofactor">
    <cofactor evidence="1">
        <name>pyridoxal 5'-phosphate</name>
        <dbReference type="ChEBI" id="CHEBI:597326"/>
    </cofactor>
</comment>
<dbReference type="InterPro" id="IPR015421">
    <property type="entry name" value="PyrdxlP-dep_Trfase_major"/>
</dbReference>
<dbReference type="Pfam" id="PF00266">
    <property type="entry name" value="Aminotran_5"/>
    <property type="match status" value="1"/>
</dbReference>
<dbReference type="SUPFAM" id="SSF53383">
    <property type="entry name" value="PLP-dependent transferases"/>
    <property type="match status" value="1"/>
</dbReference>
<dbReference type="InterPro" id="IPR000192">
    <property type="entry name" value="Aminotrans_V_dom"/>
</dbReference>
<evidence type="ECO:0000256" key="2">
    <source>
        <dbReference type="ARBA" id="ARBA00009236"/>
    </source>
</evidence>